<keyword evidence="2" id="KW-1185">Reference proteome</keyword>
<protein>
    <submittedName>
        <fullName evidence="1">Uncharacterized protein</fullName>
    </submittedName>
</protein>
<organism evidence="1 2">
    <name type="scientific">Durusdinium trenchii</name>
    <dbReference type="NCBI Taxonomy" id="1381693"/>
    <lineage>
        <taxon>Eukaryota</taxon>
        <taxon>Sar</taxon>
        <taxon>Alveolata</taxon>
        <taxon>Dinophyceae</taxon>
        <taxon>Suessiales</taxon>
        <taxon>Symbiodiniaceae</taxon>
        <taxon>Durusdinium</taxon>
    </lineage>
</organism>
<proteinExistence type="predicted"/>
<name>A0ABP0IUZ9_9DINO</name>
<reference evidence="1 2" key="1">
    <citation type="submission" date="2024-02" db="EMBL/GenBank/DDBJ databases">
        <authorList>
            <person name="Chen Y."/>
            <person name="Shah S."/>
            <person name="Dougan E. K."/>
            <person name="Thang M."/>
            <person name="Chan C."/>
        </authorList>
    </citation>
    <scope>NUCLEOTIDE SEQUENCE [LARGE SCALE GENOMIC DNA]</scope>
</reference>
<gene>
    <name evidence="1" type="ORF">SCF082_LOCUS8801</name>
</gene>
<comment type="caution">
    <text evidence="1">The sequence shown here is derived from an EMBL/GenBank/DDBJ whole genome shotgun (WGS) entry which is preliminary data.</text>
</comment>
<dbReference type="Proteomes" id="UP001642464">
    <property type="component" value="Unassembled WGS sequence"/>
</dbReference>
<evidence type="ECO:0000313" key="1">
    <source>
        <dbReference type="EMBL" id="CAK9005921.1"/>
    </source>
</evidence>
<evidence type="ECO:0000313" key="2">
    <source>
        <dbReference type="Proteomes" id="UP001642464"/>
    </source>
</evidence>
<feature type="non-terminal residue" evidence="1">
    <location>
        <position position="1"/>
    </location>
</feature>
<sequence>EYTDGHAEGCTKIYDLWRHRRVTDKGPDFAPCSNPEYIHGVDTGEWAECCRSPLMHPDDEQGPMKNVLKLLVALGLRLLTAALVAADLGRCLTESAPIVASLVQAKATRRSTFVKP</sequence>
<dbReference type="EMBL" id="CAXAMM010005085">
    <property type="protein sequence ID" value="CAK9005921.1"/>
    <property type="molecule type" value="Genomic_DNA"/>
</dbReference>
<accession>A0ABP0IUZ9</accession>